<feature type="binding site" evidence="9">
    <location>
        <begin position="49"/>
        <end position="53"/>
    </location>
    <ligand>
        <name>substrate</name>
    </ligand>
</feature>
<protein>
    <recommendedName>
        <fullName evidence="9">Tryptophan 2,3-dioxygenase</fullName>
        <shortName evidence="9">TDO</shortName>
        <ecNumber evidence="9">1.13.11.11</ecNumber>
    </recommendedName>
    <alternativeName>
        <fullName evidence="9">Tryptamin 2,3-dioxygenase</fullName>
    </alternativeName>
    <alternativeName>
        <fullName evidence="9">Tryptophan oxygenase</fullName>
        <shortName evidence="9">TO</shortName>
        <shortName evidence="9">TRPO</shortName>
    </alternativeName>
    <alternativeName>
        <fullName evidence="9">Tryptophan pyrrolase</fullName>
    </alternativeName>
    <alternativeName>
        <fullName evidence="9">Tryptophanase</fullName>
    </alternativeName>
</protein>
<comment type="subunit">
    <text evidence="1 9">Homotetramer.</text>
</comment>
<dbReference type="Proteomes" id="UP000241209">
    <property type="component" value="Unassembled WGS sequence"/>
</dbReference>
<evidence type="ECO:0000256" key="4">
    <source>
        <dbReference type="ARBA" id="ARBA00022964"/>
    </source>
</evidence>
<evidence type="ECO:0000256" key="5">
    <source>
        <dbReference type="ARBA" id="ARBA00023002"/>
    </source>
</evidence>
<feature type="binding site" evidence="9">
    <location>
        <position position="115"/>
    </location>
    <ligand>
        <name>substrate</name>
    </ligand>
</feature>
<dbReference type="RefSeq" id="WP_107536520.1">
    <property type="nucleotide sequence ID" value="NZ_BMDF01000007.1"/>
</dbReference>
<feature type="binding site" evidence="9">
    <location>
        <position position="252"/>
    </location>
    <ligand>
        <name>substrate</name>
    </ligand>
</feature>
<evidence type="ECO:0000313" key="10">
    <source>
        <dbReference type="EMBL" id="PTI29505.1"/>
    </source>
</evidence>
<dbReference type="InterPro" id="IPR004981">
    <property type="entry name" value="Trp_2_3_dOase"/>
</dbReference>
<dbReference type="GO" id="GO:0046872">
    <property type="term" value="F:metal ion binding"/>
    <property type="evidence" value="ECO:0007669"/>
    <property type="project" value="UniProtKB-KW"/>
</dbReference>
<name>A0A2T4PT15_9STAP</name>
<dbReference type="STRING" id="1167632.GCA_000286335_02404"/>
<proteinExistence type="inferred from homology"/>
<dbReference type="HAMAP" id="MF_01972">
    <property type="entry name" value="T23O"/>
    <property type="match status" value="1"/>
</dbReference>
<dbReference type="PANTHER" id="PTHR10138:SF0">
    <property type="entry name" value="TRYPTOPHAN 2,3-DIOXYGENASE"/>
    <property type="match status" value="1"/>
</dbReference>
<keyword evidence="4 9" id="KW-0223">Dioxygenase</keyword>
<evidence type="ECO:0000256" key="7">
    <source>
        <dbReference type="ARBA" id="ARBA00023079"/>
    </source>
</evidence>
<comment type="catalytic activity">
    <reaction evidence="8 9">
        <text>L-tryptophan + O2 = N-formyl-L-kynurenine</text>
        <dbReference type="Rhea" id="RHEA:24536"/>
        <dbReference type="ChEBI" id="CHEBI:15379"/>
        <dbReference type="ChEBI" id="CHEBI:57912"/>
        <dbReference type="ChEBI" id="CHEBI:58629"/>
        <dbReference type="EC" id="1.13.11.11"/>
    </reaction>
</comment>
<keyword evidence="3 9" id="KW-0479">Metal-binding</keyword>
<evidence type="ECO:0000256" key="2">
    <source>
        <dbReference type="ARBA" id="ARBA00022617"/>
    </source>
</evidence>
<keyword evidence="7 9" id="KW-0823">Tryptophan catabolism</keyword>
<dbReference type="FunFam" id="1.20.58.480:FF:000001">
    <property type="entry name" value="Tryptophan 2,3-dioxygenase"/>
    <property type="match status" value="1"/>
</dbReference>
<comment type="caution">
    <text evidence="10">The sequence shown here is derived from an EMBL/GenBank/DDBJ whole genome shotgun (WGS) entry which is preliminary data.</text>
</comment>
<dbReference type="GO" id="GO:0004833">
    <property type="term" value="F:L-tryptophan 2,3-dioxygenase activity"/>
    <property type="evidence" value="ECO:0007669"/>
    <property type="project" value="UniProtKB-UniRule"/>
</dbReference>
<reference evidence="10 11" key="1">
    <citation type="journal article" date="2016" name="Front. Microbiol.">
        <title>Comprehensive Phylogenetic Analysis of Bovine Non-aureus Staphylococci Species Based on Whole-Genome Sequencing.</title>
        <authorList>
            <person name="Naushad S."/>
            <person name="Barkema H.W."/>
            <person name="Luby C."/>
            <person name="Condas L.A."/>
            <person name="Nobrega D.B."/>
            <person name="Carson D.A."/>
            <person name="De Buck J."/>
        </authorList>
    </citation>
    <scope>NUCLEOTIDE SEQUENCE [LARGE SCALE GENOMIC DNA]</scope>
    <source>
        <strain evidence="10 11">SNUC 2204</strain>
    </source>
</reference>
<organism evidence="10 11">
    <name type="scientific">Mammaliicoccus vitulinus</name>
    <dbReference type="NCBI Taxonomy" id="71237"/>
    <lineage>
        <taxon>Bacteria</taxon>
        <taxon>Bacillati</taxon>
        <taxon>Bacillota</taxon>
        <taxon>Bacilli</taxon>
        <taxon>Bacillales</taxon>
        <taxon>Staphylococcaceae</taxon>
        <taxon>Mammaliicoccus</taxon>
    </lineage>
</organism>
<dbReference type="Pfam" id="PF03301">
    <property type="entry name" value="Trp_dioxygenase"/>
    <property type="match status" value="2"/>
</dbReference>
<dbReference type="UniPathway" id="UPA00333">
    <property type="reaction ID" value="UER00453"/>
</dbReference>
<comment type="cofactor">
    <cofactor evidence="9">
        <name>heme</name>
        <dbReference type="ChEBI" id="CHEBI:30413"/>
    </cofactor>
    <text evidence="9">Binds 1 heme group per subunit.</text>
</comment>
<dbReference type="GO" id="GO:0019441">
    <property type="term" value="P:L-tryptophan catabolic process to kynurenine"/>
    <property type="evidence" value="ECO:0007669"/>
    <property type="project" value="UniProtKB-UniRule"/>
</dbReference>
<comment type="function">
    <text evidence="9">Heme-dependent dioxygenase that catalyzes the oxidative cleavage of the L-tryptophan (L-Trp) pyrrole ring and converts L-tryptophan to N-formyl-L-kynurenine. Catalyzes the oxidative cleavage of the indole moiety.</text>
</comment>
<keyword evidence="5 9" id="KW-0560">Oxidoreductase</keyword>
<gene>
    <name evidence="9" type="primary">kynA</name>
    <name evidence="10" type="ORF">BU072_07505</name>
</gene>
<evidence type="ECO:0000256" key="6">
    <source>
        <dbReference type="ARBA" id="ARBA00023004"/>
    </source>
</evidence>
<comment type="pathway">
    <text evidence="9">Amino-acid degradation; L-tryptophan degradation via kynurenine pathway; L-kynurenine from L-tryptophan: step 1/2.</text>
</comment>
<keyword evidence="6 9" id="KW-0408">Iron</keyword>
<evidence type="ECO:0000313" key="11">
    <source>
        <dbReference type="Proteomes" id="UP000241209"/>
    </source>
</evidence>
<dbReference type="InterPro" id="IPR037217">
    <property type="entry name" value="Trp/Indoleamine_2_3_dOase-like"/>
</dbReference>
<sequence length="280" mass="32910">MSKYQDDSIKGESVKTDFTEDMTYSEYLGLDKVLSAQHTLTDAHDEKLFIIVHQVSELWMNLIIHEINSACDDIKVDQYKQAFKKLARVGNIQKQLIQVWEVLSTMTPSDYLKFRDDLGNASGFQSFQNRMIEYSLGYKTTHALKIYEKDPAIYNQLKTQLERPSIYDETIKAVSRAGFDIDKEVVDREVTQNYVRNDSVKEAFKEIYLNSEEHFELYELLEKLTDVEDRYSQWRFRHMKTVQRIIGFKMGTGGSSGVNYLKRVIDQNFFPELWELRTEL</sequence>
<dbReference type="AlphaFoldDB" id="A0A2T4PT15"/>
<evidence type="ECO:0000256" key="8">
    <source>
        <dbReference type="ARBA" id="ARBA00050412"/>
    </source>
</evidence>
<feature type="binding site" evidence="9">
    <location>
        <position position="111"/>
    </location>
    <ligand>
        <name>substrate</name>
    </ligand>
</feature>
<dbReference type="EMBL" id="PZFK01000013">
    <property type="protein sequence ID" value="PTI29505.1"/>
    <property type="molecule type" value="Genomic_DNA"/>
</dbReference>
<dbReference type="GO" id="GO:0019442">
    <property type="term" value="P:L-tryptophan catabolic process to acetyl-CoA"/>
    <property type="evidence" value="ECO:0007669"/>
    <property type="project" value="TreeGrafter"/>
</dbReference>
<evidence type="ECO:0000256" key="9">
    <source>
        <dbReference type="HAMAP-Rule" id="MF_01972"/>
    </source>
</evidence>
<evidence type="ECO:0000256" key="3">
    <source>
        <dbReference type="ARBA" id="ARBA00022723"/>
    </source>
</evidence>
<dbReference type="Gene3D" id="1.20.58.480">
    <property type="match status" value="1"/>
</dbReference>
<dbReference type="PANTHER" id="PTHR10138">
    <property type="entry name" value="TRYPTOPHAN 2,3-DIOXYGENASE"/>
    <property type="match status" value="1"/>
</dbReference>
<dbReference type="GeneID" id="64117430"/>
<dbReference type="GO" id="GO:0020037">
    <property type="term" value="F:heme binding"/>
    <property type="evidence" value="ECO:0007669"/>
    <property type="project" value="UniProtKB-UniRule"/>
</dbReference>
<keyword evidence="2 9" id="KW-0349">Heme</keyword>
<evidence type="ECO:0000256" key="1">
    <source>
        <dbReference type="ARBA" id="ARBA00011881"/>
    </source>
</evidence>
<dbReference type="SUPFAM" id="SSF140959">
    <property type="entry name" value="Indolic compounds 2,3-dioxygenase-like"/>
    <property type="match status" value="1"/>
</dbReference>
<comment type="similarity">
    <text evidence="9">Belongs to the tryptophan 2,3-dioxygenase family.</text>
</comment>
<feature type="binding site" description="axial binding residue" evidence="9">
    <location>
        <position position="238"/>
    </location>
    <ligand>
        <name>heme</name>
        <dbReference type="ChEBI" id="CHEBI:30413"/>
    </ligand>
    <ligandPart>
        <name>Fe</name>
        <dbReference type="ChEBI" id="CHEBI:18248"/>
    </ligandPart>
</feature>
<accession>A0A2T4PT15</accession>
<dbReference type="EC" id="1.13.11.11" evidence="9"/>